<dbReference type="InterPro" id="IPR001810">
    <property type="entry name" value="F-box_dom"/>
</dbReference>
<dbReference type="Gene3D" id="1.20.1280.50">
    <property type="match status" value="1"/>
</dbReference>
<sequence>MLLLLWDPLPPAEAVSGNQDLITDILLRLPVKSLLRFKCVSKQWLSLISDPRFSRNYRSLASASILLCGTTELIDHVSCGRRNSEPPFTSLGFIDDSAGTKILQSCNGLMLCCSFFKMGKSCNYYICNPSTRQFLMLPPPNAKGCDESTTTLGVYLAFDPSKSPHYQVVCVRNCSSSSAAAANDHYQIEIYSSETLSWRLSGSPFSVPFDMVFDNGVFWNGTIHWISPTGASLCFDIVHEQLGEMPSLPSNEKWSKRRLRYFGESSGHLHLIEIYGSGTTQFQVFEMKKDYSSWIPKYQVDLAAIVKAFPEMVRSYPDAHDSRFCLFSILFVQENEEDSLLLLQIPGKFISYNLTHKTFKEICDFGANSTKANTSLPIGCFQAYQFIETLACV</sequence>
<organism evidence="2 3">
    <name type="scientific">Rosa chinensis</name>
    <name type="common">China rose</name>
    <dbReference type="NCBI Taxonomy" id="74649"/>
    <lineage>
        <taxon>Eukaryota</taxon>
        <taxon>Viridiplantae</taxon>
        <taxon>Streptophyta</taxon>
        <taxon>Embryophyta</taxon>
        <taxon>Tracheophyta</taxon>
        <taxon>Spermatophyta</taxon>
        <taxon>Magnoliopsida</taxon>
        <taxon>eudicotyledons</taxon>
        <taxon>Gunneridae</taxon>
        <taxon>Pentapetalae</taxon>
        <taxon>rosids</taxon>
        <taxon>fabids</taxon>
        <taxon>Rosales</taxon>
        <taxon>Rosaceae</taxon>
        <taxon>Rosoideae</taxon>
        <taxon>Rosoideae incertae sedis</taxon>
        <taxon>Rosa</taxon>
    </lineage>
</organism>
<dbReference type="Pfam" id="PF00646">
    <property type="entry name" value="F-box"/>
    <property type="match status" value="1"/>
</dbReference>
<evidence type="ECO:0000313" key="3">
    <source>
        <dbReference type="Proteomes" id="UP000238479"/>
    </source>
</evidence>
<dbReference type="InterPro" id="IPR017451">
    <property type="entry name" value="F-box-assoc_interact_dom"/>
</dbReference>
<dbReference type="Proteomes" id="UP000238479">
    <property type="component" value="Chromosome 4"/>
</dbReference>
<dbReference type="AlphaFoldDB" id="A0A2P6QS67"/>
<dbReference type="InterPro" id="IPR055290">
    <property type="entry name" value="At3g26010-like"/>
</dbReference>
<dbReference type="InterPro" id="IPR036047">
    <property type="entry name" value="F-box-like_dom_sf"/>
</dbReference>
<proteinExistence type="predicted"/>
<evidence type="ECO:0000313" key="2">
    <source>
        <dbReference type="EMBL" id="PRQ37026.1"/>
    </source>
</evidence>
<dbReference type="STRING" id="74649.A0A2P6QS67"/>
<dbReference type="CDD" id="cd22157">
    <property type="entry name" value="F-box_AtFBW1-like"/>
    <property type="match status" value="1"/>
</dbReference>
<dbReference type="EMBL" id="PDCK01000042">
    <property type="protein sequence ID" value="PRQ37026.1"/>
    <property type="molecule type" value="Genomic_DNA"/>
</dbReference>
<accession>A0A2P6QS67</accession>
<dbReference type="SMART" id="SM00256">
    <property type="entry name" value="FBOX"/>
    <property type="match status" value="1"/>
</dbReference>
<dbReference type="SUPFAM" id="SSF81383">
    <property type="entry name" value="F-box domain"/>
    <property type="match status" value="1"/>
</dbReference>
<dbReference type="PANTHER" id="PTHR35546:SF115">
    <property type="entry name" value="F-BOX DOMAIN-CONTAINING PROTEIN"/>
    <property type="match status" value="1"/>
</dbReference>
<dbReference type="InterPro" id="IPR006527">
    <property type="entry name" value="F-box-assoc_dom_typ1"/>
</dbReference>
<protein>
    <submittedName>
        <fullName evidence="2">Putative F-box domain-containing protein</fullName>
    </submittedName>
</protein>
<evidence type="ECO:0000259" key="1">
    <source>
        <dbReference type="SMART" id="SM00256"/>
    </source>
</evidence>
<dbReference type="PANTHER" id="PTHR35546">
    <property type="entry name" value="F-BOX PROTEIN INTERACTION DOMAIN PROTEIN-RELATED"/>
    <property type="match status" value="1"/>
</dbReference>
<dbReference type="OMA" id="IMAYGME"/>
<reference evidence="2 3" key="1">
    <citation type="journal article" date="2018" name="Nat. Genet.">
        <title>The Rosa genome provides new insights in the design of modern roses.</title>
        <authorList>
            <person name="Bendahmane M."/>
        </authorList>
    </citation>
    <scope>NUCLEOTIDE SEQUENCE [LARGE SCALE GENOMIC DNA]</scope>
    <source>
        <strain evidence="3">cv. Old Blush</strain>
    </source>
</reference>
<gene>
    <name evidence="2" type="ORF">RchiOBHm_Chr4g0398061</name>
</gene>
<feature type="domain" description="F-box" evidence="1">
    <location>
        <begin position="17"/>
        <end position="57"/>
    </location>
</feature>
<dbReference type="NCBIfam" id="TIGR01640">
    <property type="entry name" value="F_box_assoc_1"/>
    <property type="match status" value="1"/>
</dbReference>
<name>A0A2P6QS67_ROSCH</name>
<dbReference type="Pfam" id="PF07734">
    <property type="entry name" value="FBA_1"/>
    <property type="match status" value="1"/>
</dbReference>
<comment type="caution">
    <text evidence="2">The sequence shown here is derived from an EMBL/GenBank/DDBJ whole genome shotgun (WGS) entry which is preliminary data.</text>
</comment>
<dbReference type="Gramene" id="PRQ37026">
    <property type="protein sequence ID" value="PRQ37026"/>
    <property type="gene ID" value="RchiOBHm_Chr4g0398061"/>
</dbReference>
<keyword evidence="3" id="KW-1185">Reference proteome</keyword>